<accession>A6IGY1</accession>
<name>A6IGY1_RAT</name>
<protein>
    <submittedName>
        <fullName evidence="1">RCG48842</fullName>
    </submittedName>
</protein>
<gene>
    <name evidence="1" type="ORF">rCG_48842</name>
</gene>
<evidence type="ECO:0000313" key="1">
    <source>
        <dbReference type="EMBL" id="EDM16567.1"/>
    </source>
</evidence>
<dbReference type="EMBL" id="CH473960">
    <property type="protein sequence ID" value="EDM16567.1"/>
    <property type="molecule type" value="Genomic_DNA"/>
</dbReference>
<dbReference type="AlphaFoldDB" id="A6IGY1"/>
<evidence type="ECO:0000313" key="2">
    <source>
        <dbReference type="Proteomes" id="UP000234681"/>
    </source>
</evidence>
<proteinExistence type="predicted"/>
<reference evidence="1 2" key="1">
    <citation type="submission" date="2005-09" db="EMBL/GenBank/DDBJ databases">
        <authorList>
            <person name="Mural R.J."/>
            <person name="Li P.W."/>
            <person name="Adams M.D."/>
            <person name="Amanatides P.G."/>
            <person name="Baden-Tillson H."/>
            <person name="Barnstead M."/>
            <person name="Chin S.H."/>
            <person name="Dew I."/>
            <person name="Evans C.A."/>
            <person name="Ferriera S."/>
            <person name="Flanigan M."/>
            <person name="Fosler C."/>
            <person name="Glodek A."/>
            <person name="Gu Z."/>
            <person name="Holt R.A."/>
            <person name="Jennings D."/>
            <person name="Kraft C.L."/>
            <person name="Lu F."/>
            <person name="Nguyen T."/>
            <person name="Nusskern D.R."/>
            <person name="Pfannkoch C.M."/>
            <person name="Sitter C."/>
            <person name="Sutton G.G."/>
            <person name="Venter J.C."/>
            <person name="Wang Z."/>
            <person name="Woodage T."/>
            <person name="Zheng X.H."/>
            <person name="Zhong F."/>
        </authorList>
    </citation>
    <scope>NUCLEOTIDE SEQUENCE [LARGE SCALE GENOMIC DNA]</scope>
    <source>
        <strain>BN</strain>
        <strain evidence="2">Sprague-Dawley</strain>
    </source>
</reference>
<dbReference type="Proteomes" id="UP000234681">
    <property type="component" value="Chromosome 7"/>
</dbReference>
<sequence>MSAPPNLPLRTLARMSLQSPATHGGQVVCNVNTLENHP</sequence>
<organism evidence="1 2">
    <name type="scientific">Rattus norvegicus</name>
    <name type="common">Rat</name>
    <dbReference type="NCBI Taxonomy" id="10116"/>
    <lineage>
        <taxon>Eukaryota</taxon>
        <taxon>Metazoa</taxon>
        <taxon>Chordata</taxon>
        <taxon>Craniata</taxon>
        <taxon>Vertebrata</taxon>
        <taxon>Euteleostomi</taxon>
        <taxon>Mammalia</taxon>
        <taxon>Eutheria</taxon>
        <taxon>Euarchontoglires</taxon>
        <taxon>Glires</taxon>
        <taxon>Rodentia</taxon>
        <taxon>Myomorpha</taxon>
        <taxon>Muroidea</taxon>
        <taxon>Muridae</taxon>
        <taxon>Murinae</taxon>
        <taxon>Rattus</taxon>
    </lineage>
</organism>